<gene>
    <name evidence="9" type="ORF">HR057_11280</name>
</gene>
<dbReference type="GO" id="GO:0005886">
    <property type="term" value="C:plasma membrane"/>
    <property type="evidence" value="ECO:0007669"/>
    <property type="project" value="UniProtKB-SubCell"/>
</dbReference>
<protein>
    <submittedName>
        <fullName evidence="9">FtsX-like permease family protein</fullName>
    </submittedName>
</protein>
<feature type="transmembrane region" description="Helical" evidence="7">
    <location>
        <begin position="315"/>
        <end position="339"/>
    </location>
</feature>
<organism evidence="9 10">
    <name type="scientific">Calidifontibacillus erzurumensis</name>
    <dbReference type="NCBI Taxonomy" id="2741433"/>
    <lineage>
        <taxon>Bacteria</taxon>
        <taxon>Bacillati</taxon>
        <taxon>Bacillota</taxon>
        <taxon>Bacilli</taxon>
        <taxon>Bacillales</taxon>
        <taxon>Bacillaceae</taxon>
        <taxon>Calidifontibacillus/Schinkia group</taxon>
        <taxon>Calidifontibacillus</taxon>
    </lineage>
</organism>
<keyword evidence="3 7" id="KW-0812">Transmembrane</keyword>
<sequence length="786" mass="88543">MLWRKMFRDMMENKIAYIACIIVIAIGLTTYTSMSTAKDNLFMAKDEFYKKYHFADGFAQVKAVPYEKVEALSNIEGIDVVEGRLVKDVRVLMPDTTENIYLRLISLNHLEGNKLNGIHLIRGSLPEANHRQIILGEKFSDAHQLEIGQKINVAIEGKRVELAITGSGQSPEYVYALKDLQSIASDPRTFEVAYVPYEDMEMLFDQKGLVNDVSFTLEPGFEFDDVKENLKTALEPYELEALYAAEDQMSEAMLSQELEGLEKMAASIPFVFLIIAAIILYIMVKRLVESQRGQIGTMKAFGYGNREILIHYLSYGLFIGTIGGVLGGLFGTALSTSMIDLYQDFFSLPSLQSQFSLKYFLIGIVLAILFSMAAAFQGARGVTKLQPAEAMRPPIPIITKKAWIEKIPGILRLFNVQGRMAIRNILRNRNRSLFTFIGIVFTFSLMASFFSLGTMADRMILDQFTKVQKQDVKLTFSKPLPRTETIRELQNLEGIKLVEPFLEVPVSLKFLNHKMDVVALGIIENSTLYNVFDKEGKRLEIPKTGMMVSEQVAKELGIQAGDVIQIDSIMAKDTEMKMKVEKIIPQFIGANVYLNQNVLIDLLKQGEMVTSALLSIDPRFIEEMKNKYETSKFVSTIEIRQQSIEKYNELMELTSYMLGVMAIISIITGFSIVYNSSIISLAERKRELASLRVLGMTPREVMEVISVEQWLIGFAGILAGIPFANLINKVLSKSLSSDLFTMPDVTYPDAIVQALLGTIFAIWISQRSVSRKIKQLDLVSVLKERE</sequence>
<feature type="transmembrane region" description="Helical" evidence="7">
    <location>
        <begin position="264"/>
        <end position="284"/>
    </location>
</feature>
<dbReference type="Proteomes" id="UP000625804">
    <property type="component" value="Unassembled WGS sequence"/>
</dbReference>
<keyword evidence="5 7" id="KW-0472">Membrane</keyword>
<feature type="transmembrane region" description="Helical" evidence="7">
    <location>
        <begin position="433"/>
        <end position="456"/>
    </location>
</feature>
<name>A0A8J8GEE1_9BACI</name>
<evidence type="ECO:0000259" key="8">
    <source>
        <dbReference type="Pfam" id="PF02687"/>
    </source>
</evidence>
<dbReference type="RefSeq" id="WP_173731543.1">
    <property type="nucleotide sequence ID" value="NZ_JABTTE010000015.1"/>
</dbReference>
<evidence type="ECO:0000256" key="7">
    <source>
        <dbReference type="SAM" id="Phobius"/>
    </source>
</evidence>
<comment type="subcellular location">
    <subcellularLocation>
        <location evidence="1">Cell membrane</location>
        <topology evidence="1">Multi-pass membrane protein</topology>
    </subcellularLocation>
</comment>
<keyword evidence="4 7" id="KW-1133">Transmembrane helix</keyword>
<dbReference type="GO" id="GO:0022857">
    <property type="term" value="F:transmembrane transporter activity"/>
    <property type="evidence" value="ECO:0007669"/>
    <property type="project" value="TreeGrafter"/>
</dbReference>
<evidence type="ECO:0000256" key="6">
    <source>
        <dbReference type="ARBA" id="ARBA00038076"/>
    </source>
</evidence>
<dbReference type="InterPro" id="IPR003838">
    <property type="entry name" value="ABC3_permease_C"/>
</dbReference>
<reference evidence="9" key="1">
    <citation type="submission" date="2020-06" db="EMBL/GenBank/DDBJ databases">
        <title>A novel thermopfilic bacterium from Erzurum, Turkey.</title>
        <authorList>
            <person name="Adiguzel A."/>
            <person name="Ay H."/>
            <person name="Baltaci M.O."/>
        </authorList>
    </citation>
    <scope>NUCLEOTIDE SEQUENCE</scope>
    <source>
        <strain evidence="9">P2</strain>
    </source>
</reference>
<comment type="similarity">
    <text evidence="6">Belongs to the ABC-4 integral membrane protein family.</text>
</comment>
<keyword evidence="10" id="KW-1185">Reference proteome</keyword>
<evidence type="ECO:0000313" key="10">
    <source>
        <dbReference type="Proteomes" id="UP000625804"/>
    </source>
</evidence>
<feature type="transmembrane region" description="Helical" evidence="7">
    <location>
        <begin position="359"/>
        <end position="376"/>
    </location>
</feature>
<evidence type="ECO:0000313" key="9">
    <source>
        <dbReference type="EMBL" id="NSL52335.1"/>
    </source>
</evidence>
<evidence type="ECO:0000256" key="4">
    <source>
        <dbReference type="ARBA" id="ARBA00022989"/>
    </source>
</evidence>
<evidence type="ECO:0000256" key="3">
    <source>
        <dbReference type="ARBA" id="ARBA00022692"/>
    </source>
</evidence>
<accession>A0A8J8GEE1</accession>
<dbReference type="EMBL" id="JABTTE010000015">
    <property type="protein sequence ID" value="NSL52335.1"/>
    <property type="molecule type" value="Genomic_DNA"/>
</dbReference>
<feature type="domain" description="ABC3 transporter permease C-terminal" evidence="8">
    <location>
        <begin position="267"/>
        <end position="382"/>
    </location>
</feature>
<feature type="transmembrane region" description="Helical" evidence="7">
    <location>
        <begin position="656"/>
        <end position="681"/>
    </location>
</feature>
<dbReference type="InterPro" id="IPR050250">
    <property type="entry name" value="Macrolide_Exporter_MacB"/>
</dbReference>
<comment type="caution">
    <text evidence="9">The sequence shown here is derived from an EMBL/GenBank/DDBJ whole genome shotgun (WGS) entry which is preliminary data.</text>
</comment>
<dbReference type="PANTHER" id="PTHR30572:SF4">
    <property type="entry name" value="ABC TRANSPORTER PERMEASE YTRF"/>
    <property type="match status" value="1"/>
</dbReference>
<feature type="transmembrane region" description="Helical" evidence="7">
    <location>
        <begin position="701"/>
        <end position="725"/>
    </location>
</feature>
<feature type="transmembrane region" description="Helical" evidence="7">
    <location>
        <begin position="745"/>
        <end position="764"/>
    </location>
</feature>
<evidence type="ECO:0000256" key="5">
    <source>
        <dbReference type="ARBA" id="ARBA00023136"/>
    </source>
</evidence>
<feature type="domain" description="ABC3 transporter permease C-terminal" evidence="8">
    <location>
        <begin position="660"/>
        <end position="767"/>
    </location>
</feature>
<dbReference type="Pfam" id="PF02687">
    <property type="entry name" value="FtsX"/>
    <property type="match status" value="2"/>
</dbReference>
<evidence type="ECO:0000256" key="2">
    <source>
        <dbReference type="ARBA" id="ARBA00022475"/>
    </source>
</evidence>
<dbReference type="AlphaFoldDB" id="A0A8J8GEE1"/>
<keyword evidence="2" id="KW-1003">Cell membrane</keyword>
<dbReference type="PANTHER" id="PTHR30572">
    <property type="entry name" value="MEMBRANE COMPONENT OF TRANSPORTER-RELATED"/>
    <property type="match status" value="1"/>
</dbReference>
<evidence type="ECO:0000256" key="1">
    <source>
        <dbReference type="ARBA" id="ARBA00004651"/>
    </source>
</evidence>
<proteinExistence type="inferred from homology"/>